<accession>A0ABS5KVI7</accession>
<reference evidence="2 3" key="1">
    <citation type="submission" date="2020-02" db="EMBL/GenBank/DDBJ databases">
        <title>Acidophilic actinobacteria isolated from forest soil.</title>
        <authorList>
            <person name="Golinska P."/>
        </authorList>
    </citation>
    <scope>NUCLEOTIDE SEQUENCE [LARGE SCALE GENOMIC DNA]</scope>
    <source>
        <strain evidence="2 3">NL8</strain>
    </source>
</reference>
<sequence length="260" mass="27710">MLIVWPVLSILAGAVVAVGLTAVLGRTQRAKDGSFNPQALSVIGSTLLSSFILVTAFLIAGSWSTYTTDRQHVYDEARSTTVAYWLAGKLPADDAKHVQNGLTTYVDDVVNYEWPLMSRQQVSTSAWTTLDGLRGFVAAIHPADDAGAKAQSDVATSLDDIYSKRSIRTADVHYTMPSIMYVALIVAALLLIAFPLLVGLTTNARNVAMLAGVGATVGLGIYIAIALAHPYSQPLEISPTAFKLALQRFGQITSTSPPTL</sequence>
<keyword evidence="1" id="KW-0812">Transmembrane</keyword>
<evidence type="ECO:0000313" key="2">
    <source>
        <dbReference type="EMBL" id="MBS2550070.1"/>
    </source>
</evidence>
<name>A0ABS5KVI7_9ACTN</name>
<keyword evidence="3" id="KW-1185">Reference proteome</keyword>
<feature type="transmembrane region" description="Helical" evidence="1">
    <location>
        <begin position="6"/>
        <end position="27"/>
    </location>
</feature>
<proteinExistence type="predicted"/>
<protein>
    <submittedName>
        <fullName evidence="2">DUF4239 domain-containing protein</fullName>
    </submittedName>
</protein>
<feature type="transmembrane region" description="Helical" evidence="1">
    <location>
        <begin position="179"/>
        <end position="200"/>
    </location>
</feature>
<dbReference type="Proteomes" id="UP000730482">
    <property type="component" value="Unassembled WGS sequence"/>
</dbReference>
<dbReference type="EMBL" id="JAAFYZ010000090">
    <property type="protein sequence ID" value="MBS2550070.1"/>
    <property type="molecule type" value="Genomic_DNA"/>
</dbReference>
<gene>
    <name evidence="2" type="ORF">KGQ19_24700</name>
</gene>
<comment type="caution">
    <text evidence="2">The sequence shown here is derived from an EMBL/GenBank/DDBJ whole genome shotgun (WGS) entry which is preliminary data.</text>
</comment>
<dbReference type="Pfam" id="PF14023">
    <property type="entry name" value="Bestrophin-like"/>
    <property type="match status" value="1"/>
</dbReference>
<dbReference type="RefSeq" id="WP_212012161.1">
    <property type="nucleotide sequence ID" value="NZ_JAAFYZ010000090.1"/>
</dbReference>
<keyword evidence="1" id="KW-1133">Transmembrane helix</keyword>
<feature type="transmembrane region" description="Helical" evidence="1">
    <location>
        <begin position="207"/>
        <end position="228"/>
    </location>
</feature>
<keyword evidence="1" id="KW-0472">Membrane</keyword>
<dbReference type="InterPro" id="IPR025333">
    <property type="entry name" value="DUF4239"/>
</dbReference>
<feature type="transmembrane region" description="Helical" evidence="1">
    <location>
        <begin position="39"/>
        <end position="60"/>
    </location>
</feature>
<organism evidence="2 3">
    <name type="scientific">Catenulispora pinistramenti</name>
    <dbReference type="NCBI Taxonomy" id="2705254"/>
    <lineage>
        <taxon>Bacteria</taxon>
        <taxon>Bacillati</taxon>
        <taxon>Actinomycetota</taxon>
        <taxon>Actinomycetes</taxon>
        <taxon>Catenulisporales</taxon>
        <taxon>Catenulisporaceae</taxon>
        <taxon>Catenulispora</taxon>
    </lineage>
</organism>
<evidence type="ECO:0000313" key="3">
    <source>
        <dbReference type="Proteomes" id="UP000730482"/>
    </source>
</evidence>
<evidence type="ECO:0000256" key="1">
    <source>
        <dbReference type="SAM" id="Phobius"/>
    </source>
</evidence>